<dbReference type="RefSeq" id="WP_309415853.1">
    <property type="nucleotide sequence ID" value="NZ_CP187659.1"/>
</dbReference>
<gene>
    <name evidence="1" type="ORF">FO508_10340</name>
</gene>
<reference evidence="1" key="1">
    <citation type="submission" date="2019-07" db="EMBL/GenBank/DDBJ databases">
        <title>Phylogenomic Reclassification of ATCC Bacillus Strains and Various Taxa within the Genus Bacillus.</title>
        <authorList>
            <person name="Riojas M.A."/>
            <person name="Frank A.M."/>
            <person name="Fenn S.L."/>
            <person name="King S."/>
            <person name="Brower S."/>
            <person name="Hazbon M.H."/>
        </authorList>
    </citation>
    <scope>NUCLEOTIDE SEQUENCE</scope>
    <source>
        <strain evidence="1">ATCC 27142</strain>
    </source>
</reference>
<proteinExistence type="predicted"/>
<protein>
    <submittedName>
        <fullName evidence="1">Uncharacterized protein</fullName>
    </submittedName>
</protein>
<evidence type="ECO:0000313" key="1">
    <source>
        <dbReference type="EMBL" id="MDR4250741.1"/>
    </source>
</evidence>
<name>A0AAE3WNP8_BACPU</name>
<accession>A0AAE3WNP8</accession>
<comment type="caution">
    <text evidence="1">The sequence shown here is derived from an EMBL/GenBank/DDBJ whole genome shotgun (WGS) entry which is preliminary data.</text>
</comment>
<dbReference type="Proteomes" id="UP001182042">
    <property type="component" value="Unassembled WGS sequence"/>
</dbReference>
<evidence type="ECO:0000313" key="2">
    <source>
        <dbReference type="Proteomes" id="UP001182042"/>
    </source>
</evidence>
<organism evidence="1 2">
    <name type="scientific">Bacillus pumilus</name>
    <name type="common">Bacillus mesentericus</name>
    <dbReference type="NCBI Taxonomy" id="1408"/>
    <lineage>
        <taxon>Bacteria</taxon>
        <taxon>Bacillati</taxon>
        <taxon>Bacillota</taxon>
        <taxon>Bacilli</taxon>
        <taxon>Bacillales</taxon>
        <taxon>Bacillaceae</taxon>
        <taxon>Bacillus</taxon>
    </lineage>
</organism>
<dbReference type="AlphaFoldDB" id="A0AAE3WNP8"/>
<dbReference type="EMBL" id="VKQA01000002">
    <property type="protein sequence ID" value="MDR4250741.1"/>
    <property type="molecule type" value="Genomic_DNA"/>
</dbReference>
<sequence>MAELIEFTNNYVNDMVGKAVISIDGPGQSEKDPARYGKIIAETSNFFGDFWEVQWDNGSQELYSKRTIKHINDLYGIGVYYQ</sequence>